<evidence type="ECO:0000256" key="1">
    <source>
        <dbReference type="SAM" id="MobiDB-lite"/>
    </source>
</evidence>
<evidence type="ECO:0000313" key="3">
    <source>
        <dbReference type="EMBL" id="KAL2612033.1"/>
    </source>
</evidence>
<feature type="region of interest" description="Disordered" evidence="1">
    <location>
        <begin position="49"/>
        <end position="159"/>
    </location>
</feature>
<sequence>MPCCFHQARRRLYALLILIFAVCELPSNVSCSRSFSGAFFVFHLDSSSQKILSPPPPPDPSSTTSQLQSGQRRLASAVVTDNHDHAQNSAPPVADSHTMTDKEDQGLDRPLQQRDSKVETTGSNGREKVTRKPPSFQMLPRNTRPPPRGPSPGSNGAGN</sequence>
<protein>
    <submittedName>
        <fullName evidence="3">Uncharacterized protein</fullName>
    </submittedName>
</protein>
<proteinExistence type="predicted"/>
<comment type="caution">
    <text evidence="3">The sequence shown here is derived from an EMBL/GenBank/DDBJ whole genome shotgun (WGS) entry which is preliminary data.</text>
</comment>
<evidence type="ECO:0000313" key="4">
    <source>
        <dbReference type="Proteomes" id="UP001605036"/>
    </source>
</evidence>
<dbReference type="EMBL" id="JBHFFA010000007">
    <property type="protein sequence ID" value="KAL2612033.1"/>
    <property type="molecule type" value="Genomic_DNA"/>
</dbReference>
<evidence type="ECO:0000256" key="2">
    <source>
        <dbReference type="SAM" id="SignalP"/>
    </source>
</evidence>
<dbReference type="Proteomes" id="UP001605036">
    <property type="component" value="Unassembled WGS sequence"/>
</dbReference>
<feature type="signal peptide" evidence="2">
    <location>
        <begin position="1"/>
        <end position="31"/>
    </location>
</feature>
<dbReference type="AlphaFoldDB" id="A0ABD1XTN9"/>
<keyword evidence="2" id="KW-0732">Signal</keyword>
<organism evidence="3 4">
    <name type="scientific">Riccia fluitans</name>
    <dbReference type="NCBI Taxonomy" id="41844"/>
    <lineage>
        <taxon>Eukaryota</taxon>
        <taxon>Viridiplantae</taxon>
        <taxon>Streptophyta</taxon>
        <taxon>Embryophyta</taxon>
        <taxon>Marchantiophyta</taxon>
        <taxon>Marchantiopsida</taxon>
        <taxon>Marchantiidae</taxon>
        <taxon>Marchantiales</taxon>
        <taxon>Ricciaceae</taxon>
        <taxon>Riccia</taxon>
    </lineage>
</organism>
<name>A0ABD1XTN9_9MARC</name>
<accession>A0ABD1XTN9</accession>
<keyword evidence="4" id="KW-1185">Reference proteome</keyword>
<feature type="chain" id="PRO_5044781177" evidence="2">
    <location>
        <begin position="32"/>
        <end position="159"/>
    </location>
</feature>
<reference evidence="3 4" key="1">
    <citation type="submission" date="2024-09" db="EMBL/GenBank/DDBJ databases">
        <title>Chromosome-scale assembly of Riccia fluitans.</title>
        <authorList>
            <person name="Paukszto L."/>
            <person name="Sawicki J."/>
            <person name="Karawczyk K."/>
            <person name="Piernik-Szablinska J."/>
            <person name="Szczecinska M."/>
            <person name="Mazdziarz M."/>
        </authorList>
    </citation>
    <scope>NUCLEOTIDE SEQUENCE [LARGE SCALE GENOMIC DNA]</scope>
    <source>
        <strain evidence="3">Rf_01</strain>
        <tissue evidence="3">Aerial parts of the thallus</tissue>
    </source>
</reference>
<feature type="compositionally biased region" description="Basic and acidic residues" evidence="1">
    <location>
        <begin position="98"/>
        <end position="118"/>
    </location>
</feature>
<gene>
    <name evidence="3" type="ORF">R1flu_023725</name>
</gene>